<organism evidence="16 17">
    <name type="scientific">Gossypium darwinii</name>
    <name type="common">Darwin's cotton</name>
    <name type="synonym">Gossypium barbadense var. darwinii</name>
    <dbReference type="NCBI Taxonomy" id="34276"/>
    <lineage>
        <taxon>Eukaryota</taxon>
        <taxon>Viridiplantae</taxon>
        <taxon>Streptophyta</taxon>
        <taxon>Embryophyta</taxon>
        <taxon>Tracheophyta</taxon>
        <taxon>Spermatophyta</taxon>
        <taxon>Magnoliopsida</taxon>
        <taxon>eudicotyledons</taxon>
        <taxon>Gunneridae</taxon>
        <taxon>Pentapetalae</taxon>
        <taxon>rosids</taxon>
        <taxon>malvids</taxon>
        <taxon>Malvales</taxon>
        <taxon>Malvaceae</taxon>
        <taxon>Malvoideae</taxon>
        <taxon>Gossypium</taxon>
    </lineage>
</organism>
<dbReference type="InterPro" id="IPR045272">
    <property type="entry name" value="ANXUR1/2-like"/>
</dbReference>
<keyword evidence="7" id="KW-0418">Kinase</keyword>
<dbReference type="AlphaFoldDB" id="A0A5D2FZM0"/>
<evidence type="ECO:0000256" key="5">
    <source>
        <dbReference type="ARBA" id="ARBA00022729"/>
    </source>
</evidence>
<dbReference type="InterPro" id="IPR017441">
    <property type="entry name" value="Protein_kinase_ATP_BS"/>
</dbReference>
<feature type="transmembrane region" description="Helical" evidence="13">
    <location>
        <begin position="441"/>
        <end position="463"/>
    </location>
</feature>
<protein>
    <recommendedName>
        <fullName evidence="15">Protein kinase domain-containing protein</fullName>
    </recommendedName>
</protein>
<dbReference type="SUPFAM" id="SSF56112">
    <property type="entry name" value="Protein kinase-like (PK-like)"/>
    <property type="match status" value="1"/>
</dbReference>
<dbReference type="GO" id="GO:0016020">
    <property type="term" value="C:membrane"/>
    <property type="evidence" value="ECO:0007669"/>
    <property type="project" value="UniProtKB-SubCell"/>
</dbReference>
<dbReference type="SMART" id="SM00220">
    <property type="entry name" value="S_TKc"/>
    <property type="match status" value="1"/>
</dbReference>
<evidence type="ECO:0000256" key="11">
    <source>
        <dbReference type="ARBA" id="ARBA00023180"/>
    </source>
</evidence>
<keyword evidence="9 13" id="KW-1133">Transmembrane helix</keyword>
<dbReference type="FunFam" id="2.60.120.430:FF:000007">
    <property type="entry name" value="FERONIA receptor-like kinase"/>
    <property type="match status" value="1"/>
</dbReference>
<dbReference type="InterPro" id="IPR001245">
    <property type="entry name" value="Ser-Thr/Tyr_kinase_cat_dom"/>
</dbReference>
<dbReference type="GO" id="GO:0010038">
    <property type="term" value="P:response to metal ion"/>
    <property type="evidence" value="ECO:0007669"/>
    <property type="project" value="UniProtKB-ARBA"/>
</dbReference>
<dbReference type="PANTHER" id="PTHR34590:SF15">
    <property type="entry name" value="PROTEIN KINASE DOMAIN-CONTAINING PROTEIN"/>
    <property type="match status" value="1"/>
</dbReference>
<dbReference type="CDD" id="cd14066">
    <property type="entry name" value="STKc_IRAK"/>
    <property type="match status" value="1"/>
</dbReference>
<keyword evidence="10 13" id="KW-0472">Membrane</keyword>
<comment type="subcellular location">
    <subcellularLocation>
        <location evidence="1">Membrane</location>
        <topology evidence="1">Single-pass type I membrane protein</topology>
    </subcellularLocation>
</comment>
<dbReference type="PROSITE" id="PS00108">
    <property type="entry name" value="PROTEIN_KINASE_ST"/>
    <property type="match status" value="1"/>
</dbReference>
<dbReference type="InterPro" id="IPR000719">
    <property type="entry name" value="Prot_kinase_dom"/>
</dbReference>
<dbReference type="Gene3D" id="2.60.120.430">
    <property type="entry name" value="Galactose-binding lectin"/>
    <property type="match status" value="2"/>
</dbReference>
<evidence type="ECO:0000256" key="9">
    <source>
        <dbReference type="ARBA" id="ARBA00022989"/>
    </source>
</evidence>
<dbReference type="PROSITE" id="PS50011">
    <property type="entry name" value="PROTEIN_KINASE_DOM"/>
    <property type="match status" value="1"/>
</dbReference>
<dbReference type="Proteomes" id="UP000323506">
    <property type="component" value="Chromosome A07"/>
</dbReference>
<dbReference type="PANTHER" id="PTHR34590">
    <property type="entry name" value="OS03G0124300 PROTEIN-RELATED"/>
    <property type="match status" value="1"/>
</dbReference>
<keyword evidence="3" id="KW-0808">Transferase</keyword>
<dbReference type="GO" id="GO:0004714">
    <property type="term" value="F:transmembrane receptor protein tyrosine kinase activity"/>
    <property type="evidence" value="ECO:0007669"/>
    <property type="project" value="InterPro"/>
</dbReference>
<keyword evidence="8 12" id="KW-0067">ATP-binding</keyword>
<dbReference type="InterPro" id="IPR008271">
    <property type="entry name" value="Ser/Thr_kinase_AS"/>
</dbReference>
<dbReference type="PROSITE" id="PS00107">
    <property type="entry name" value="PROTEIN_KINASE_ATP"/>
    <property type="match status" value="1"/>
</dbReference>
<feature type="domain" description="Protein kinase" evidence="15">
    <location>
        <begin position="498"/>
        <end position="773"/>
    </location>
</feature>
<dbReference type="Pfam" id="PF07714">
    <property type="entry name" value="PK_Tyr_Ser-Thr"/>
    <property type="match status" value="1"/>
</dbReference>
<dbReference type="InterPro" id="IPR011009">
    <property type="entry name" value="Kinase-like_dom_sf"/>
</dbReference>
<reference evidence="16 17" key="1">
    <citation type="submission" date="2019-06" db="EMBL/GenBank/DDBJ databases">
        <title>WGS assembly of Gossypium darwinii.</title>
        <authorList>
            <person name="Chen Z.J."/>
            <person name="Sreedasyam A."/>
            <person name="Ando A."/>
            <person name="Song Q."/>
            <person name="De L."/>
            <person name="Hulse-Kemp A."/>
            <person name="Ding M."/>
            <person name="Ye W."/>
            <person name="Kirkbride R."/>
            <person name="Jenkins J."/>
            <person name="Plott C."/>
            <person name="Lovell J."/>
            <person name="Lin Y.-M."/>
            <person name="Vaughn R."/>
            <person name="Liu B."/>
            <person name="Li W."/>
            <person name="Simpson S."/>
            <person name="Scheffler B."/>
            <person name="Saski C."/>
            <person name="Grover C."/>
            <person name="Hu G."/>
            <person name="Conover J."/>
            <person name="Carlson J."/>
            <person name="Shu S."/>
            <person name="Boston L."/>
            <person name="Williams M."/>
            <person name="Peterson D."/>
            <person name="Mcgee K."/>
            <person name="Jones D."/>
            <person name="Wendel J."/>
            <person name="Stelly D."/>
            <person name="Grimwood J."/>
            <person name="Schmutz J."/>
        </authorList>
    </citation>
    <scope>NUCLEOTIDE SEQUENCE [LARGE SCALE GENOMIC DNA]</scope>
    <source>
        <strain evidence="16">1808015.09</strain>
    </source>
</reference>
<dbReference type="Pfam" id="PF12819">
    <property type="entry name" value="Malectin_like"/>
    <property type="match status" value="1"/>
</dbReference>
<evidence type="ECO:0000256" key="7">
    <source>
        <dbReference type="ARBA" id="ARBA00022777"/>
    </source>
</evidence>
<evidence type="ECO:0000256" key="13">
    <source>
        <dbReference type="SAM" id="Phobius"/>
    </source>
</evidence>
<name>A0A5D2FZM0_GOSDA</name>
<evidence type="ECO:0000256" key="2">
    <source>
        <dbReference type="ARBA" id="ARBA00022527"/>
    </source>
</evidence>
<feature type="signal peptide" evidence="14">
    <location>
        <begin position="1"/>
        <end position="29"/>
    </location>
</feature>
<accession>A0A5D2FZM0</accession>
<sequence length="811" mass="90367">MKTNNETLSLQRLLITLLNLRVLIAVTVGEVVPSYIPIENITINCGSFSHSLASDGRLWSAENNSRFPVLHSRNNQSLFLSASTGYEPYITSRLSYSEFTYMIPLTAGPKFIRLHFHLHSYPGFNLSKAFFTVKAGRFTLLRNFSALLHAQGKETLVKEFCANVEDGETLNITFSPSSAISDAYAFVNGIEIVSMPTNLYYRPASDEGVPLLGHPTGRLYSWGNNTALEMMHRITVGGKQIPPAEDTGMYRAWSGDDDYLTVAGPSALPVNTSVNLSFSAVPSFSAPGSIYKVARTMGTNKTMNENYNLTWEFPVDSDFNYFVRLHFCEFQIEVTKEGDRVFEIFIANNTAETQADVIAWSGGNGVPIYRDYAVAIRNKGNQKKQNLAIQLHPDPAWRTMYSDAILNGVEIFKLSRSGDLSGPNPDPTLVLHLGKKRTINVVVVVAAPVTGFVTISLLLFVIFRIRSNKFANNSCPSLPSDICRHFSLREIKTATNNFDKNLIIGRGGFGEVYKGFANAGSTPVAIKRLNPGSQQGVLEFRTEIEMLSKLRHQNLVSLIGYCQDNKEMILVYDYMAHGTLRDHLYNTSSPPLQWEQRLKMCIGAAHGLHYLHRGPNHTIIHRDVKTTNILVSEKWVAKVSDFGLSKMNDVTNTHISTAVKGSFGYLDPQYYRLQKLTEKSDVYSFGVVLFEVLCARAPIDRTAEDHMQISLAEWAQHCYNNGSFDQIIDPFLQGKIKLPSLLKFQEVAISCLSSEGMKRPTMSEVVYGLELALKLQGIEINGNDENHANDSSSIDYHVLFTSGSGSMRVGR</sequence>
<evidence type="ECO:0000313" key="17">
    <source>
        <dbReference type="Proteomes" id="UP000323506"/>
    </source>
</evidence>
<keyword evidence="6 12" id="KW-0547">Nucleotide-binding</keyword>
<evidence type="ECO:0000256" key="1">
    <source>
        <dbReference type="ARBA" id="ARBA00004479"/>
    </source>
</evidence>
<proteinExistence type="predicted"/>
<dbReference type="FunFam" id="1.10.510.10:FF:000252">
    <property type="entry name" value="Receptor-like protein kinase FERONIA"/>
    <property type="match status" value="1"/>
</dbReference>
<evidence type="ECO:0000313" key="16">
    <source>
        <dbReference type="EMBL" id="TYH10910.1"/>
    </source>
</evidence>
<evidence type="ECO:0000256" key="10">
    <source>
        <dbReference type="ARBA" id="ARBA00023136"/>
    </source>
</evidence>
<dbReference type="FunFam" id="3.30.200.20:FF:000645">
    <property type="entry name" value="Receptor-like protein kinase FERONIA"/>
    <property type="match status" value="1"/>
</dbReference>
<evidence type="ECO:0000256" key="14">
    <source>
        <dbReference type="SAM" id="SignalP"/>
    </source>
</evidence>
<keyword evidence="2" id="KW-0723">Serine/threonine-protein kinase</keyword>
<dbReference type="GO" id="GO:0004674">
    <property type="term" value="F:protein serine/threonine kinase activity"/>
    <property type="evidence" value="ECO:0007669"/>
    <property type="project" value="UniProtKB-KW"/>
</dbReference>
<dbReference type="Gene3D" id="1.10.510.10">
    <property type="entry name" value="Transferase(Phosphotransferase) domain 1"/>
    <property type="match status" value="1"/>
</dbReference>
<evidence type="ECO:0000256" key="8">
    <source>
        <dbReference type="ARBA" id="ARBA00022840"/>
    </source>
</evidence>
<evidence type="ECO:0000259" key="15">
    <source>
        <dbReference type="PROSITE" id="PS50011"/>
    </source>
</evidence>
<dbReference type="InterPro" id="IPR024788">
    <property type="entry name" value="Malectin-like_Carb-bd_dom"/>
</dbReference>
<dbReference type="EMBL" id="CM017694">
    <property type="protein sequence ID" value="TYH10910.1"/>
    <property type="molecule type" value="Genomic_DNA"/>
</dbReference>
<dbReference type="GO" id="GO:0005524">
    <property type="term" value="F:ATP binding"/>
    <property type="evidence" value="ECO:0007669"/>
    <property type="project" value="UniProtKB-UniRule"/>
</dbReference>
<keyword evidence="5 14" id="KW-0732">Signal</keyword>
<dbReference type="Gene3D" id="3.30.200.20">
    <property type="entry name" value="Phosphorylase Kinase, domain 1"/>
    <property type="match status" value="1"/>
</dbReference>
<feature type="binding site" evidence="12">
    <location>
        <position position="527"/>
    </location>
    <ligand>
        <name>ATP</name>
        <dbReference type="ChEBI" id="CHEBI:30616"/>
    </ligand>
</feature>
<evidence type="ECO:0000256" key="6">
    <source>
        <dbReference type="ARBA" id="ARBA00022741"/>
    </source>
</evidence>
<evidence type="ECO:0000256" key="3">
    <source>
        <dbReference type="ARBA" id="ARBA00022679"/>
    </source>
</evidence>
<evidence type="ECO:0000256" key="4">
    <source>
        <dbReference type="ARBA" id="ARBA00022692"/>
    </source>
</evidence>
<dbReference type="FunFam" id="2.60.120.430:FF:000003">
    <property type="entry name" value="FERONIA receptor-like kinase"/>
    <property type="match status" value="1"/>
</dbReference>
<gene>
    <name evidence="16" type="ORF">ES288_A07G215500v1</name>
</gene>
<feature type="chain" id="PRO_5022953543" description="Protein kinase domain-containing protein" evidence="14">
    <location>
        <begin position="30"/>
        <end position="811"/>
    </location>
</feature>
<keyword evidence="11" id="KW-0325">Glycoprotein</keyword>
<keyword evidence="4 13" id="KW-0812">Transmembrane</keyword>
<evidence type="ECO:0000256" key="12">
    <source>
        <dbReference type="PROSITE-ProRule" id="PRU10141"/>
    </source>
</evidence>
<keyword evidence="17" id="KW-1185">Reference proteome</keyword>